<evidence type="ECO:0000313" key="3">
    <source>
        <dbReference type="EMBL" id="SDG02377.1"/>
    </source>
</evidence>
<feature type="compositionally biased region" description="Basic residues" evidence="1">
    <location>
        <begin position="106"/>
        <end position="119"/>
    </location>
</feature>
<dbReference type="InterPro" id="IPR051224">
    <property type="entry name" value="NiCoT_RcnA"/>
</dbReference>
<keyword evidence="4" id="KW-1185">Reference proteome</keyword>
<dbReference type="RefSeq" id="WP_090019546.1">
    <property type="nucleotide sequence ID" value="NZ_FNCE01000004.1"/>
</dbReference>
<feature type="transmembrane region" description="Helical" evidence="2">
    <location>
        <begin position="78"/>
        <end position="95"/>
    </location>
</feature>
<dbReference type="Proteomes" id="UP000199415">
    <property type="component" value="Unassembled WGS sequence"/>
</dbReference>
<accession>A0A1G7QV32</accession>
<proteinExistence type="predicted"/>
<feature type="transmembrane region" description="Helical" evidence="2">
    <location>
        <begin position="203"/>
        <end position="223"/>
    </location>
</feature>
<dbReference type="PANTHER" id="PTHR40659:SF1">
    <property type="entry name" value="NICKEL_COBALT EFFLUX SYSTEM RCNA"/>
    <property type="match status" value="1"/>
</dbReference>
<feature type="transmembrane region" description="Helical" evidence="2">
    <location>
        <begin position="169"/>
        <end position="191"/>
    </location>
</feature>
<reference evidence="3 4" key="1">
    <citation type="submission" date="2016-10" db="EMBL/GenBank/DDBJ databases">
        <authorList>
            <person name="de Groot N.N."/>
        </authorList>
    </citation>
    <scope>NUCLEOTIDE SEQUENCE [LARGE SCALE GENOMIC DNA]</scope>
    <source>
        <strain evidence="3 4">DSM 25584</strain>
    </source>
</reference>
<keyword evidence="2" id="KW-0472">Membrane</keyword>
<dbReference type="GO" id="GO:0005886">
    <property type="term" value="C:plasma membrane"/>
    <property type="evidence" value="ECO:0007669"/>
    <property type="project" value="UniProtKB-SubCell"/>
</dbReference>
<dbReference type="PANTHER" id="PTHR40659">
    <property type="entry name" value="NICKEL/COBALT EFFLUX SYSTEM RCNA"/>
    <property type="match status" value="1"/>
</dbReference>
<dbReference type="GO" id="GO:0046583">
    <property type="term" value="F:monoatomic cation efflux transmembrane transporter activity"/>
    <property type="evidence" value="ECO:0007669"/>
    <property type="project" value="TreeGrafter"/>
</dbReference>
<evidence type="ECO:0000256" key="1">
    <source>
        <dbReference type="SAM" id="MobiDB-lite"/>
    </source>
</evidence>
<dbReference type="GO" id="GO:0010045">
    <property type="term" value="P:response to nickel cation"/>
    <property type="evidence" value="ECO:0007669"/>
    <property type="project" value="TreeGrafter"/>
</dbReference>
<protein>
    <recommendedName>
        <fullName evidence="5">ABC-type nickel/cobalt efflux system, permease component RcnA</fullName>
    </recommendedName>
</protein>
<dbReference type="GO" id="GO:0032025">
    <property type="term" value="P:response to cobalt ion"/>
    <property type="evidence" value="ECO:0007669"/>
    <property type="project" value="TreeGrafter"/>
</dbReference>
<gene>
    <name evidence="3" type="ORF">SAMN05216241_104158</name>
</gene>
<dbReference type="STRING" id="1082479.SAMN05216241_104158"/>
<feature type="region of interest" description="Disordered" evidence="1">
    <location>
        <begin position="106"/>
        <end position="127"/>
    </location>
</feature>
<dbReference type="GO" id="GO:0006824">
    <property type="term" value="P:cobalt ion transport"/>
    <property type="evidence" value="ECO:0007669"/>
    <property type="project" value="UniProtKB-KW"/>
</dbReference>
<feature type="transmembrane region" description="Helical" evidence="2">
    <location>
        <begin position="44"/>
        <end position="66"/>
    </location>
</feature>
<evidence type="ECO:0008006" key="5">
    <source>
        <dbReference type="Google" id="ProtNLM"/>
    </source>
</evidence>
<evidence type="ECO:0000256" key="2">
    <source>
        <dbReference type="SAM" id="Phobius"/>
    </source>
</evidence>
<dbReference type="AlphaFoldDB" id="A0A1G7QV32"/>
<evidence type="ECO:0000313" key="4">
    <source>
        <dbReference type="Proteomes" id="UP000199415"/>
    </source>
</evidence>
<organism evidence="3 4">
    <name type="scientific">Limimonas halophila</name>
    <dbReference type="NCBI Taxonomy" id="1082479"/>
    <lineage>
        <taxon>Bacteria</taxon>
        <taxon>Pseudomonadati</taxon>
        <taxon>Pseudomonadota</taxon>
        <taxon>Alphaproteobacteria</taxon>
        <taxon>Rhodospirillales</taxon>
        <taxon>Rhodovibrionaceae</taxon>
        <taxon>Limimonas</taxon>
    </lineage>
</organism>
<keyword evidence="2" id="KW-1133">Transmembrane helix</keyword>
<keyword evidence="2" id="KW-0812">Transmembrane</keyword>
<dbReference type="EMBL" id="FNCE01000004">
    <property type="protein sequence ID" value="SDG02377.1"/>
    <property type="molecule type" value="Genomic_DNA"/>
</dbReference>
<dbReference type="GO" id="GO:0015099">
    <property type="term" value="F:nickel cation transmembrane transporter activity"/>
    <property type="evidence" value="ECO:0007669"/>
    <property type="project" value="TreeGrafter"/>
</dbReference>
<sequence>MLDGSLAVLAGAIGLGLLHGIEPGHGWPLAASYGVARRNRYAAGFAAGAILGTGHLISSIAVVLVFFGAKAWLSLGELWWMHYAAGALLIALGLWELRHVVRGGHGHSHAHGHHHHHHHDHDDGETAGEGGTTLWGLAGAAFALGFAHEEEFEIIGLCAGSNLCLELMLVYALTVIAAITGLTLALIAGYQRWQHRLEHLAPHLPKLSAAILILMGAGFMAGVL</sequence>
<name>A0A1G7QV32_9PROT</name>